<reference evidence="2 3" key="1">
    <citation type="submission" date="2019-08" db="EMBL/GenBank/DDBJ databases">
        <title>Bradyrhizobium hipponensis sp. nov., a rhizobium isolated from a Lupinus angustifolius root nodule in Tunisia.</title>
        <authorList>
            <person name="Off K."/>
            <person name="Rejili M."/>
            <person name="Mars M."/>
            <person name="Brachmann A."/>
            <person name="Marin M."/>
        </authorList>
    </citation>
    <scope>NUCLEOTIDE SEQUENCE [LARGE SCALE GENOMIC DNA]</scope>
    <source>
        <strain evidence="2 3">CTAW11</strain>
    </source>
</reference>
<dbReference type="SUPFAM" id="SSF52540">
    <property type="entry name" value="P-loop containing nucleoside triphosphate hydrolases"/>
    <property type="match status" value="1"/>
</dbReference>
<gene>
    <name evidence="2" type="ORF">FXB38_24140</name>
</gene>
<keyword evidence="1" id="KW-0808">Transferase</keyword>
<dbReference type="Pfam" id="PF13432">
    <property type="entry name" value="TPR_16"/>
    <property type="match status" value="2"/>
</dbReference>
<evidence type="ECO:0000313" key="3">
    <source>
        <dbReference type="Proteomes" id="UP000324853"/>
    </source>
</evidence>
<evidence type="ECO:0000313" key="2">
    <source>
        <dbReference type="EMBL" id="TYL80799.1"/>
    </source>
</evidence>
<dbReference type="InterPro" id="IPR011990">
    <property type="entry name" value="TPR-like_helical_dom_sf"/>
</dbReference>
<dbReference type="Gene3D" id="3.40.50.300">
    <property type="entry name" value="P-loop containing nucleotide triphosphate hydrolases"/>
    <property type="match status" value="1"/>
</dbReference>
<comment type="caution">
    <text evidence="2">The sequence shown here is derived from an EMBL/GenBank/DDBJ whole genome shotgun (WGS) entry which is preliminary data.</text>
</comment>
<dbReference type="InterPro" id="IPR026634">
    <property type="entry name" value="TPST-like"/>
</dbReference>
<dbReference type="PANTHER" id="PTHR12788:SF10">
    <property type="entry name" value="PROTEIN-TYROSINE SULFOTRANSFERASE"/>
    <property type="match status" value="1"/>
</dbReference>
<dbReference type="PANTHER" id="PTHR12788">
    <property type="entry name" value="PROTEIN-TYROSINE SULFOTRANSFERASE 2"/>
    <property type="match status" value="1"/>
</dbReference>
<dbReference type="InterPro" id="IPR027417">
    <property type="entry name" value="P-loop_NTPase"/>
</dbReference>
<dbReference type="InterPro" id="IPR019734">
    <property type="entry name" value="TPR_rpt"/>
</dbReference>
<dbReference type="OrthoDB" id="9800698at2"/>
<protein>
    <submittedName>
        <fullName evidence="2">Tetratricopeptide repeat protein</fullName>
    </submittedName>
</protein>
<dbReference type="EMBL" id="VSSR01000041">
    <property type="protein sequence ID" value="TYL80799.1"/>
    <property type="molecule type" value="Genomic_DNA"/>
</dbReference>
<dbReference type="SMART" id="SM00028">
    <property type="entry name" value="TPR"/>
    <property type="match status" value="2"/>
</dbReference>
<evidence type="ECO:0000256" key="1">
    <source>
        <dbReference type="ARBA" id="ARBA00022679"/>
    </source>
</evidence>
<dbReference type="Pfam" id="PF13469">
    <property type="entry name" value="Sulfotransfer_3"/>
    <property type="match status" value="1"/>
</dbReference>
<keyword evidence="3" id="KW-1185">Reference proteome</keyword>
<dbReference type="Proteomes" id="UP000324853">
    <property type="component" value="Unassembled WGS sequence"/>
</dbReference>
<dbReference type="SUPFAM" id="SSF48452">
    <property type="entry name" value="TPR-like"/>
    <property type="match status" value="1"/>
</dbReference>
<proteinExistence type="predicted"/>
<dbReference type="AlphaFoldDB" id="A0A5S4WV87"/>
<name>A0A5S4WV87_9BRAD</name>
<organism evidence="2 3">
    <name type="scientific">Bradyrhizobium cytisi</name>
    <dbReference type="NCBI Taxonomy" id="515489"/>
    <lineage>
        <taxon>Bacteria</taxon>
        <taxon>Pseudomonadati</taxon>
        <taxon>Pseudomonadota</taxon>
        <taxon>Alphaproteobacteria</taxon>
        <taxon>Hyphomicrobiales</taxon>
        <taxon>Nitrobacteraceae</taxon>
        <taxon>Bradyrhizobium</taxon>
    </lineage>
</organism>
<accession>A0A5S4WV87</accession>
<dbReference type="Gene3D" id="1.25.40.10">
    <property type="entry name" value="Tetratricopeptide repeat domain"/>
    <property type="match status" value="1"/>
</dbReference>
<dbReference type="GO" id="GO:0008476">
    <property type="term" value="F:protein-tyrosine sulfotransferase activity"/>
    <property type="evidence" value="ECO:0007669"/>
    <property type="project" value="InterPro"/>
</dbReference>
<sequence>MITTHNLRLVDPEADLPPGRFHHSSLHGALCVNVAPSGSAASIDAARDAFAGGKLDVAEQICAGILGRNPSEWRAWALLTETALLRGRHDAAAVSADRTVALAPTNPIALVLRAKCLFMTGETRQACAATDVAARHLDDTPDALDAVGAMFGLLGLQQRARELFRRAVLGRPGVPQYLFNLAAAERMIGALGDAEAHCDAAVACDRHYGLAHYLRSDLRIQSSNHNHIDEMEALIGEGGLSASSEIMLRFALGKEYEDVELWGRAFDHVKAGCDLQRRSLPRDPAAEIAEIDAIIQAHTRCWIDAAPSGYADAAPVFVTGLPRTGTTLVERIIASHSAMDSAGETGAFAAEMRRAITKRPGGRDPEGIGRRYLDSAAALRVPVNVRFIDKTLENYLYCGLIHAALPSAKIILVQRHPIDSCWAIYKAHFRGKFSFSYQQTELAEYYLAYRRLSRHWRAVLPPDVLMEINYEDIVRDQTAASQHIIRFLGLPWEDGVMRFHESPAPSATASAVQVRRPVYASSVGKWRHHADRLKPLRERLAREIPEAELA</sequence>